<sequence length="584" mass="64144">MISAPDSEPIQHFDGVSPVDEELEHPDAFSSDVEKGLTTDEASEHLKKDFSIKKGEEGGEIDVSTLRRVVRKSFEDKKPPTVPSDVNNPLLRIAVEKGPATMWAVVMRNATHLWWVQLGFRAIQLCLSAQAVEEEADANEKGGGGQNEETDIYGKDLAALLKSVNPIEFAVVLMELEAMDVFYHFLSANMEKRPLVISGVTVFELLVTESVDWRHELARKGGAKLLCDLANEYKDDVRVMTRIIGCISFLSAEHPIEVMLQQHDALARVIYTLCVFKDDSEIIFRSLLSMYNLTHSAANAEEMAVRQIAVAPTMIVARTYPHDIAVQHCRDAVRGGEPFEDPGVATGLEGRRGGCDARLASELQNAPLCRFRVRRGEPFEKGGDIGVAAEWALSNKTKNRIAHAYYGNTSAAAAAGQPDYQTQIAALEVKIAKVEAALDPNSDVNARGMYASGCTRDELKSELQRLRKDLHDNKQLLLAQQQQQQQQASASSGRIRWGLAGLCAVFLVGTIVPIIRFVVSNLPRLGPTLANAASTFSITARALLNVWPTFLSIIALWTTGTSEPTSRKLRSRHSKTSCKNTAPA</sequence>
<feature type="compositionally biased region" description="Basic residues" evidence="2">
    <location>
        <begin position="567"/>
        <end position="576"/>
    </location>
</feature>
<feature type="compositionally biased region" description="Basic and acidic residues" evidence="2">
    <location>
        <begin position="32"/>
        <end position="41"/>
    </location>
</feature>
<gene>
    <name evidence="4" type="ORF">Cvel_17543</name>
</gene>
<feature type="region of interest" description="Disordered" evidence="2">
    <location>
        <begin position="1"/>
        <end position="41"/>
    </location>
</feature>
<dbReference type="InterPro" id="IPR011989">
    <property type="entry name" value="ARM-like"/>
</dbReference>
<accession>A0A0G4FKX3</accession>
<keyword evidence="3" id="KW-0472">Membrane</keyword>
<evidence type="ECO:0000256" key="1">
    <source>
        <dbReference type="SAM" id="Coils"/>
    </source>
</evidence>
<dbReference type="AlphaFoldDB" id="A0A0G4FKX3"/>
<feature type="coiled-coil region" evidence="1">
    <location>
        <begin position="456"/>
        <end position="483"/>
    </location>
</feature>
<proteinExistence type="predicted"/>
<organism evidence="4">
    <name type="scientific">Chromera velia CCMP2878</name>
    <dbReference type="NCBI Taxonomy" id="1169474"/>
    <lineage>
        <taxon>Eukaryota</taxon>
        <taxon>Sar</taxon>
        <taxon>Alveolata</taxon>
        <taxon>Colpodellida</taxon>
        <taxon>Chromeraceae</taxon>
        <taxon>Chromera</taxon>
    </lineage>
</organism>
<keyword evidence="3" id="KW-0812">Transmembrane</keyword>
<keyword evidence="1" id="KW-0175">Coiled coil</keyword>
<evidence type="ECO:0000256" key="2">
    <source>
        <dbReference type="SAM" id="MobiDB-lite"/>
    </source>
</evidence>
<dbReference type="InterPro" id="IPR016024">
    <property type="entry name" value="ARM-type_fold"/>
</dbReference>
<keyword evidence="3" id="KW-1133">Transmembrane helix</keyword>
<feature type="region of interest" description="Disordered" evidence="2">
    <location>
        <begin position="564"/>
        <end position="584"/>
    </location>
</feature>
<reference evidence="4" key="1">
    <citation type="submission" date="2014-11" db="EMBL/GenBank/DDBJ databases">
        <authorList>
            <person name="Otto D Thomas"/>
            <person name="Naeem Raeece"/>
        </authorList>
    </citation>
    <scope>NUCLEOTIDE SEQUENCE</scope>
</reference>
<dbReference type="Gene3D" id="1.25.10.10">
    <property type="entry name" value="Leucine-rich Repeat Variant"/>
    <property type="match status" value="1"/>
</dbReference>
<dbReference type="VEuPathDB" id="CryptoDB:Cvel_17543"/>
<protein>
    <submittedName>
        <fullName evidence="4">Uncharacterized protein</fullName>
    </submittedName>
</protein>
<evidence type="ECO:0000313" key="4">
    <source>
        <dbReference type="EMBL" id="CEM14617.1"/>
    </source>
</evidence>
<feature type="transmembrane region" description="Helical" evidence="3">
    <location>
        <begin position="497"/>
        <end position="518"/>
    </location>
</feature>
<evidence type="ECO:0000256" key="3">
    <source>
        <dbReference type="SAM" id="Phobius"/>
    </source>
</evidence>
<name>A0A0G4FKX3_9ALVE</name>
<dbReference type="EMBL" id="CDMZ01000450">
    <property type="protein sequence ID" value="CEM14617.1"/>
    <property type="molecule type" value="Genomic_DNA"/>
</dbReference>
<dbReference type="SUPFAM" id="SSF48371">
    <property type="entry name" value="ARM repeat"/>
    <property type="match status" value="1"/>
</dbReference>